<dbReference type="GO" id="GO:0004672">
    <property type="term" value="F:protein kinase activity"/>
    <property type="evidence" value="ECO:0007669"/>
    <property type="project" value="InterPro"/>
</dbReference>
<evidence type="ECO:0000313" key="4">
    <source>
        <dbReference type="Proteomes" id="UP000689195"/>
    </source>
</evidence>
<evidence type="ECO:0000313" key="3">
    <source>
        <dbReference type="EMBL" id="CAD8145448.1"/>
    </source>
</evidence>
<dbReference type="AlphaFoldDB" id="A0A8S1T182"/>
<dbReference type="Proteomes" id="UP000689195">
    <property type="component" value="Unassembled WGS sequence"/>
</dbReference>
<sequence>MLQQSQQIDYLYIPTSKNLQQLLKTTTFWTIGNIQNTHLIKSQLLNRFKNKNYEFALTNNGYFIKFGTKNIKYCNLLNNLYIITYTDKYFTIRSQDRSKEYQGPNEKQTRIWIEYLTRFCIIRGEFYNKFKFINQISSGNYSKGYLIQDNKNRQYVCKSFEKADLQMVIKLRDSVIGEILLLRQVNHPNIIKLYEIHEDSKNIYMIYEWARGELFQEFQKIKAKKSRFTEQQVSQIMRQIFLGLSYIHSLNIIHRDIKLENILLKDQNQIVIADFGLAAKKLPKFEFKKYGTPGYIAPEVLNLKVYNEKIDIFSAGVVAYILLTQKPVFTGSTISAILNQNTAGKIDFERPSFINLSKDAQFFLRKVLSLGEDQRPSASDCLESSFLKNQFQLNEIGTPIKPNLDIRLSYLSSSILPQQINLSKAKRKSMRQYILLKQAIITEKQKQQMLPQIAEQQNGEEEDNERLIVQESVKNIAGSFYTENQKGSQNSDDSNGDSSGESMNGSSSSESEDDSNLFLEEDDLQNLSSKIAGLGGGLQIKIKK</sequence>
<dbReference type="GO" id="GO:0005524">
    <property type="term" value="F:ATP binding"/>
    <property type="evidence" value="ECO:0007669"/>
    <property type="project" value="InterPro"/>
</dbReference>
<feature type="compositionally biased region" description="Acidic residues" evidence="1">
    <location>
        <begin position="510"/>
        <end position="519"/>
    </location>
</feature>
<dbReference type="InterPro" id="IPR008271">
    <property type="entry name" value="Ser/Thr_kinase_AS"/>
</dbReference>
<dbReference type="FunFam" id="3.30.200.20:FF:000683">
    <property type="entry name" value="Uncharacterized protein"/>
    <property type="match status" value="1"/>
</dbReference>
<dbReference type="Pfam" id="PF00069">
    <property type="entry name" value="Pkinase"/>
    <property type="match status" value="1"/>
</dbReference>
<feature type="region of interest" description="Disordered" evidence="1">
    <location>
        <begin position="480"/>
        <end position="519"/>
    </location>
</feature>
<protein>
    <recommendedName>
        <fullName evidence="2">Protein kinase domain-containing protein</fullName>
    </recommendedName>
</protein>
<reference evidence="3" key="1">
    <citation type="submission" date="2021-01" db="EMBL/GenBank/DDBJ databases">
        <authorList>
            <consortium name="Genoscope - CEA"/>
            <person name="William W."/>
        </authorList>
    </citation>
    <scope>NUCLEOTIDE SEQUENCE</scope>
</reference>
<gene>
    <name evidence="3" type="ORF">PPENT_87.1.T0140248</name>
</gene>
<dbReference type="PROSITE" id="PS50011">
    <property type="entry name" value="PROTEIN_KINASE_DOM"/>
    <property type="match status" value="1"/>
</dbReference>
<dbReference type="InterPro" id="IPR000719">
    <property type="entry name" value="Prot_kinase_dom"/>
</dbReference>
<dbReference type="PROSITE" id="PS00108">
    <property type="entry name" value="PROTEIN_KINASE_ST"/>
    <property type="match status" value="1"/>
</dbReference>
<evidence type="ECO:0000259" key="2">
    <source>
        <dbReference type="PROSITE" id="PS50011"/>
    </source>
</evidence>
<name>A0A8S1T182_9CILI</name>
<proteinExistence type="predicted"/>
<feature type="compositionally biased region" description="Low complexity" evidence="1">
    <location>
        <begin position="487"/>
        <end position="509"/>
    </location>
</feature>
<organism evidence="3 4">
    <name type="scientific">Paramecium pentaurelia</name>
    <dbReference type="NCBI Taxonomy" id="43138"/>
    <lineage>
        <taxon>Eukaryota</taxon>
        <taxon>Sar</taxon>
        <taxon>Alveolata</taxon>
        <taxon>Ciliophora</taxon>
        <taxon>Intramacronucleata</taxon>
        <taxon>Oligohymenophorea</taxon>
        <taxon>Peniculida</taxon>
        <taxon>Parameciidae</taxon>
        <taxon>Paramecium</taxon>
    </lineage>
</organism>
<dbReference type="OrthoDB" id="4062651at2759"/>
<dbReference type="SMART" id="SM00220">
    <property type="entry name" value="S_TKc"/>
    <property type="match status" value="1"/>
</dbReference>
<keyword evidence="4" id="KW-1185">Reference proteome</keyword>
<accession>A0A8S1T182</accession>
<dbReference type="PANTHER" id="PTHR24347">
    <property type="entry name" value="SERINE/THREONINE-PROTEIN KINASE"/>
    <property type="match status" value="1"/>
</dbReference>
<comment type="caution">
    <text evidence="3">The sequence shown here is derived from an EMBL/GenBank/DDBJ whole genome shotgun (WGS) entry which is preliminary data.</text>
</comment>
<dbReference type="EMBL" id="CAJJDO010000014">
    <property type="protein sequence ID" value="CAD8145448.1"/>
    <property type="molecule type" value="Genomic_DNA"/>
</dbReference>
<evidence type="ECO:0000256" key="1">
    <source>
        <dbReference type="SAM" id="MobiDB-lite"/>
    </source>
</evidence>
<feature type="domain" description="Protein kinase" evidence="2">
    <location>
        <begin position="130"/>
        <end position="387"/>
    </location>
</feature>